<name>A0A0V0GKY1_SOLCH</name>
<accession>A0A0V0GKY1</accession>
<reference evidence="1" key="1">
    <citation type="submission" date="2015-12" db="EMBL/GenBank/DDBJ databases">
        <title>Gene expression during late stages of embryo sac development: a critical building block for successful pollen-pistil interactions.</title>
        <authorList>
            <person name="Liu Y."/>
            <person name="Joly V."/>
            <person name="Sabar M."/>
            <person name="Matton D.P."/>
        </authorList>
    </citation>
    <scope>NUCLEOTIDE SEQUENCE</scope>
</reference>
<evidence type="ECO:0000313" key="1">
    <source>
        <dbReference type="EMBL" id="JAP08538.1"/>
    </source>
</evidence>
<dbReference type="EMBL" id="GEDG01036732">
    <property type="protein sequence ID" value="JAP08538.1"/>
    <property type="molecule type" value="Transcribed_RNA"/>
</dbReference>
<protein>
    <submittedName>
        <fullName evidence="1">Putative ovule protein</fullName>
    </submittedName>
</protein>
<feature type="non-terminal residue" evidence="1">
    <location>
        <position position="1"/>
    </location>
</feature>
<proteinExistence type="predicted"/>
<dbReference type="AlphaFoldDB" id="A0A0V0GKY1"/>
<organism evidence="1">
    <name type="scientific">Solanum chacoense</name>
    <name type="common">Chaco potato</name>
    <dbReference type="NCBI Taxonomy" id="4108"/>
    <lineage>
        <taxon>Eukaryota</taxon>
        <taxon>Viridiplantae</taxon>
        <taxon>Streptophyta</taxon>
        <taxon>Embryophyta</taxon>
        <taxon>Tracheophyta</taxon>
        <taxon>Spermatophyta</taxon>
        <taxon>Magnoliopsida</taxon>
        <taxon>eudicotyledons</taxon>
        <taxon>Gunneridae</taxon>
        <taxon>Pentapetalae</taxon>
        <taxon>asterids</taxon>
        <taxon>lamiids</taxon>
        <taxon>Solanales</taxon>
        <taxon>Solanaceae</taxon>
        <taxon>Solanoideae</taxon>
        <taxon>Solaneae</taxon>
        <taxon>Solanum</taxon>
    </lineage>
</organism>
<sequence>HILIRVEGGYLEKRHLPSDSLKMKIIISQVEKHEDPSQYSTDVALIGSCTCISFKFLSFTFM</sequence>